<organism evidence="1 2">
    <name type="scientific">candidate division WOR-3 bacterium JGI_Cruoil_03_51_56</name>
    <dbReference type="NCBI Taxonomy" id="1973747"/>
    <lineage>
        <taxon>Bacteria</taxon>
        <taxon>Bacteria division WOR-3</taxon>
    </lineage>
</organism>
<gene>
    <name evidence="1" type="ORF">CH330_07735</name>
</gene>
<dbReference type="AlphaFoldDB" id="A0A235BRU4"/>
<accession>A0A235BRU4</accession>
<dbReference type="EMBL" id="NOZP01000139">
    <property type="protein sequence ID" value="OYD14739.1"/>
    <property type="molecule type" value="Genomic_DNA"/>
</dbReference>
<comment type="caution">
    <text evidence="1">The sequence shown here is derived from an EMBL/GenBank/DDBJ whole genome shotgun (WGS) entry which is preliminary data.</text>
</comment>
<protein>
    <submittedName>
        <fullName evidence="1">Uncharacterized protein</fullName>
    </submittedName>
</protein>
<evidence type="ECO:0000313" key="2">
    <source>
        <dbReference type="Proteomes" id="UP000215559"/>
    </source>
</evidence>
<proteinExistence type="predicted"/>
<name>A0A235BRU4_UNCW3</name>
<reference evidence="1 2" key="1">
    <citation type="submission" date="2017-07" db="EMBL/GenBank/DDBJ databases">
        <title>Recovery of genomes from metagenomes via a dereplication, aggregation, and scoring strategy.</title>
        <authorList>
            <person name="Sieber C.M."/>
            <person name="Probst A.J."/>
            <person name="Sharrar A."/>
            <person name="Thomas B.C."/>
            <person name="Hess M."/>
            <person name="Tringe S.G."/>
            <person name="Banfield J.F."/>
        </authorList>
    </citation>
    <scope>NUCLEOTIDE SEQUENCE [LARGE SCALE GENOMIC DNA]</scope>
    <source>
        <strain evidence="1">JGI_Cruoil_03_51_56</strain>
    </source>
</reference>
<dbReference type="Proteomes" id="UP000215559">
    <property type="component" value="Unassembled WGS sequence"/>
</dbReference>
<evidence type="ECO:0000313" key="1">
    <source>
        <dbReference type="EMBL" id="OYD14739.1"/>
    </source>
</evidence>
<sequence>MFRTDTQGSFPKWFVWPIIKPNFKSFFPESLNPFAKTSFNRFELSFVLLLLDPFVSPFH</sequence>